<feature type="binding site" evidence="17">
    <location>
        <position position="446"/>
    </location>
    <ligand>
        <name>Zn(2+)</name>
        <dbReference type="ChEBI" id="CHEBI:29105"/>
        <note>catalytic</note>
    </ligand>
</feature>
<comment type="subcellular location">
    <subcellularLocation>
        <location evidence="1">Cell membrane</location>
    </subcellularLocation>
    <subcellularLocation>
        <location evidence="2">Membrane</location>
        <topology evidence="2">Single-pass type II membrane protein</topology>
    </subcellularLocation>
</comment>
<evidence type="ECO:0000256" key="1">
    <source>
        <dbReference type="ARBA" id="ARBA00004236"/>
    </source>
</evidence>
<proteinExistence type="inferred from homology"/>
<keyword evidence="11 20" id="KW-1133">Transmembrane helix</keyword>
<feature type="domain" description="Aminopeptidase N-like N-terminal" evidence="23">
    <location>
        <begin position="146"/>
        <end position="335"/>
    </location>
</feature>
<keyword evidence="6 20" id="KW-0812">Transmembrane</keyword>
<keyword evidence="15" id="KW-0325">Glycoprotein</keyword>
<keyword evidence="24" id="KW-1185">Reference proteome</keyword>
<dbReference type="Gene3D" id="2.60.40.1730">
    <property type="entry name" value="tricorn interacting facor f3 domain"/>
    <property type="match status" value="1"/>
</dbReference>
<feature type="active site" description="Proton acceptor" evidence="16">
    <location>
        <position position="443"/>
    </location>
</feature>
<dbReference type="CDD" id="cd09601">
    <property type="entry name" value="M1_APN-Q_like"/>
    <property type="match status" value="1"/>
</dbReference>
<dbReference type="GO" id="GO:0006508">
    <property type="term" value="P:proteolysis"/>
    <property type="evidence" value="ECO:0007669"/>
    <property type="project" value="UniProtKB-KW"/>
</dbReference>
<evidence type="ECO:0000256" key="13">
    <source>
        <dbReference type="ARBA" id="ARBA00023136"/>
    </source>
</evidence>
<evidence type="ECO:0000256" key="8">
    <source>
        <dbReference type="ARBA" id="ARBA00022801"/>
    </source>
</evidence>
<evidence type="ECO:0000256" key="6">
    <source>
        <dbReference type="ARBA" id="ARBA00022692"/>
    </source>
</evidence>
<dbReference type="PANTHER" id="PTHR11533">
    <property type="entry name" value="PROTEASE M1 ZINC METALLOPROTEASE"/>
    <property type="match status" value="1"/>
</dbReference>
<name>A0A6P7S8B3_9MOLL</name>
<dbReference type="FunFam" id="2.60.40.1910:FF:000003">
    <property type="entry name" value="Aminopeptidase"/>
    <property type="match status" value="1"/>
</dbReference>
<dbReference type="GO" id="GO:0005737">
    <property type="term" value="C:cytoplasm"/>
    <property type="evidence" value="ECO:0007669"/>
    <property type="project" value="TreeGrafter"/>
</dbReference>
<feature type="region of interest" description="Disordered" evidence="19">
    <location>
        <begin position="1"/>
        <end position="23"/>
    </location>
</feature>
<evidence type="ECO:0000256" key="3">
    <source>
        <dbReference type="ARBA" id="ARBA00010136"/>
    </source>
</evidence>
<evidence type="ECO:0000256" key="14">
    <source>
        <dbReference type="ARBA" id="ARBA00023157"/>
    </source>
</evidence>
<feature type="binding site" evidence="17">
    <location>
        <position position="442"/>
    </location>
    <ligand>
        <name>Zn(2+)</name>
        <dbReference type="ChEBI" id="CHEBI:29105"/>
        <note>catalytic</note>
    </ligand>
</feature>
<keyword evidence="5" id="KW-0645">Protease</keyword>
<dbReference type="Pfam" id="PF11838">
    <property type="entry name" value="ERAP1_C"/>
    <property type="match status" value="1"/>
</dbReference>
<dbReference type="SUPFAM" id="SSF55486">
    <property type="entry name" value="Metalloproteases ('zincins'), catalytic domain"/>
    <property type="match status" value="1"/>
</dbReference>
<dbReference type="Gene3D" id="1.25.50.20">
    <property type="match status" value="1"/>
</dbReference>
<dbReference type="InterPro" id="IPR045357">
    <property type="entry name" value="Aminopeptidase_N-like_N"/>
</dbReference>
<dbReference type="Proteomes" id="UP000515154">
    <property type="component" value="Linkage group LG3"/>
</dbReference>
<dbReference type="Pfam" id="PF01433">
    <property type="entry name" value="Peptidase_M1"/>
    <property type="match status" value="1"/>
</dbReference>
<evidence type="ECO:0000256" key="5">
    <source>
        <dbReference type="ARBA" id="ARBA00022670"/>
    </source>
</evidence>
<keyword evidence="4" id="KW-1003">Cell membrane</keyword>
<reference evidence="25 26" key="1">
    <citation type="submission" date="2025-08" db="UniProtKB">
        <authorList>
            <consortium name="RefSeq"/>
        </authorList>
    </citation>
    <scope>IDENTIFICATION</scope>
</reference>
<keyword evidence="10" id="KW-0735">Signal-anchor</keyword>
<dbReference type="InterPro" id="IPR050344">
    <property type="entry name" value="Peptidase_M1_aminopeptidases"/>
</dbReference>
<evidence type="ECO:0000256" key="9">
    <source>
        <dbReference type="ARBA" id="ARBA00022833"/>
    </source>
</evidence>
<feature type="transmembrane region" description="Helical" evidence="20">
    <location>
        <begin position="63"/>
        <end position="83"/>
    </location>
</feature>
<dbReference type="RefSeq" id="XP_036357342.1">
    <property type="nucleotide sequence ID" value="XM_036501449.1"/>
</dbReference>
<dbReference type="InterPro" id="IPR042097">
    <property type="entry name" value="Aminopeptidase_N-like_N_sf"/>
</dbReference>
<evidence type="ECO:0000256" key="7">
    <source>
        <dbReference type="ARBA" id="ARBA00022723"/>
    </source>
</evidence>
<evidence type="ECO:0000313" key="27">
    <source>
        <dbReference type="RefSeq" id="XP_036357342.1"/>
    </source>
</evidence>
<feature type="domain" description="ERAP1-like C-terminal" evidence="22">
    <location>
        <begin position="668"/>
        <end position="983"/>
    </location>
</feature>
<dbReference type="GO" id="GO:0070006">
    <property type="term" value="F:metalloaminopeptidase activity"/>
    <property type="evidence" value="ECO:0007669"/>
    <property type="project" value="TreeGrafter"/>
</dbReference>
<evidence type="ECO:0000259" key="22">
    <source>
        <dbReference type="Pfam" id="PF11838"/>
    </source>
</evidence>
<evidence type="ECO:0000313" key="26">
    <source>
        <dbReference type="RefSeq" id="XP_036357341.1"/>
    </source>
</evidence>
<dbReference type="AlphaFoldDB" id="A0A6P7S8B3"/>
<dbReference type="RefSeq" id="XP_029634328.1">
    <property type="nucleotide sequence ID" value="XM_029778468.2"/>
</dbReference>
<keyword evidence="25 26" id="KW-0031">Aminopeptidase</keyword>
<accession>A0A6P7S8B3</accession>
<evidence type="ECO:0000256" key="11">
    <source>
        <dbReference type="ARBA" id="ARBA00022989"/>
    </source>
</evidence>
<sequence>MKENMDMTAGGELNGIQPSQTGNVTNPPNDGLVKTHNTMVSIQPERGNQAGAGCYVTRLQVGLFLFLILLTTIFIALIAAFVGRNTRCDCQNSQQNASINRDNKNSLEKTIAGEFGKNESGVSLKPGRGRGNKLWNRLRLPRSLIPSHYSLELKIDMDAFIFTGKVNITVHVDQPTHYVIFHTKELDVDKKAVSVHLNGNISDTVPIGKQFYVKDNKYQVLDLNQALKEGKDYVISIGNFWGKIAPDLKGLYKGSYVTKSGEIRHLASSQLQAADARKVFPCFDEPDLKARFTVSIIYPTGYVALSNMPIVNQTKLSDKWMRNQYATSPIMSSYLLAFVVADFDYREKILKNNYTLRMWAQREKINQTNYALKFAERCYAFFTEYFNISDILNKSDHVAVPEFNAGAMENWGLVIYRETALLYDPDVSSSSNKYMVTLIVAHEIAHTWFGNMATMRWWDDLWLNEGFASILMYFGMNHVHPDWDVFSILVVDEILPVMVLDALLTSHAVSSRIENTDQIIQYFDNISYNKGMAILRMLKGFLGWEAFRRSLQNFILKYKFANAHVDELWQTFTETVNGTYQIKKIMDTWTRQMGYPVVNIKADGKDHYIIEQKRFLLQPGDKFNVSESPYKYMWHIPFVYSFMSKPSETELHWLSNSSDRIKATGSGWILGNVDHIGFYRVNYEVSMWKQLTEQLHKDHTVFVASSRAGLIGDALNLARAGQLDYHIALNITTYLKKESDFVPWKAFLDGLEFVNAMLDTSDSYGNFQKYLTDMVTPVFKKIKLNGKGSLPQRYMRRLILNAACNLEIPEAVEYATKMFKDWMDTGRQLPSDLATIIYTVGIRQGNAREWDFTWNQTRHTNVAAEKHMLLEALAQTEVPWLFWRYINWVFESSKVRQQDVRLIFNYFTKNSLGRIITLQFILSKWQQILSSPFMESFSSKDIISSVTTYVNNQYQMEQLTELFHKSPAMDAKITVNNALEIMRSNVNWMKNNKDTIDKWLREYVKNLPTT</sequence>
<keyword evidence="12" id="KW-0482">Metalloprotease</keyword>
<feature type="domain" description="Peptidase M1 membrane alanine aminopeptidase" evidence="21">
    <location>
        <begin position="370"/>
        <end position="589"/>
    </location>
</feature>
<protein>
    <submittedName>
        <fullName evidence="25 26">Glutamyl aminopeptidase</fullName>
    </submittedName>
</protein>
<evidence type="ECO:0000256" key="18">
    <source>
        <dbReference type="PIRSR" id="PIRSR634016-4"/>
    </source>
</evidence>
<keyword evidence="9 17" id="KW-0862">Zinc</keyword>
<dbReference type="KEGG" id="osn:115209885"/>
<organism evidence="24 25">
    <name type="scientific">Octopus sinensis</name>
    <name type="common">East Asian common octopus</name>
    <dbReference type="NCBI Taxonomy" id="2607531"/>
    <lineage>
        <taxon>Eukaryota</taxon>
        <taxon>Metazoa</taxon>
        <taxon>Spiralia</taxon>
        <taxon>Lophotrochozoa</taxon>
        <taxon>Mollusca</taxon>
        <taxon>Cephalopoda</taxon>
        <taxon>Coleoidea</taxon>
        <taxon>Octopodiformes</taxon>
        <taxon>Octopoda</taxon>
        <taxon>Incirrata</taxon>
        <taxon>Octopodidae</taxon>
        <taxon>Octopus</taxon>
    </lineage>
</organism>
<dbReference type="InterPro" id="IPR027268">
    <property type="entry name" value="Peptidase_M4/M1_CTD_sf"/>
</dbReference>
<feature type="site" description="Transition state stabilizer" evidence="18">
    <location>
        <position position="528"/>
    </location>
</feature>
<dbReference type="PANTHER" id="PTHR11533:SF294">
    <property type="entry name" value="THYROTROPIN-RELEASING HORMONE-DEGRADING ECTOENZYME"/>
    <property type="match status" value="1"/>
</dbReference>
<dbReference type="InterPro" id="IPR024571">
    <property type="entry name" value="ERAP1-like_C_dom"/>
</dbReference>
<evidence type="ECO:0000256" key="16">
    <source>
        <dbReference type="PIRSR" id="PIRSR634016-1"/>
    </source>
</evidence>
<evidence type="ECO:0000256" key="10">
    <source>
        <dbReference type="ARBA" id="ARBA00022968"/>
    </source>
</evidence>
<keyword evidence="13 20" id="KW-0472">Membrane</keyword>
<dbReference type="FunFam" id="1.10.390.10:FF:000016">
    <property type="entry name" value="Glutamyl aminopeptidase"/>
    <property type="match status" value="1"/>
</dbReference>
<dbReference type="Gene3D" id="1.10.390.10">
    <property type="entry name" value="Neutral Protease Domain 2"/>
    <property type="match status" value="1"/>
</dbReference>
<evidence type="ECO:0000259" key="23">
    <source>
        <dbReference type="Pfam" id="PF17900"/>
    </source>
</evidence>
<dbReference type="GO" id="GO:0042277">
    <property type="term" value="F:peptide binding"/>
    <property type="evidence" value="ECO:0007669"/>
    <property type="project" value="TreeGrafter"/>
</dbReference>
<dbReference type="Pfam" id="PF17900">
    <property type="entry name" value="Peptidase_M1_N"/>
    <property type="match status" value="1"/>
</dbReference>
<dbReference type="GO" id="GO:0043171">
    <property type="term" value="P:peptide catabolic process"/>
    <property type="evidence" value="ECO:0007669"/>
    <property type="project" value="TreeGrafter"/>
</dbReference>
<dbReference type="FunFam" id="2.60.40.1730:FF:000012">
    <property type="entry name" value="Aminopeptidase N"/>
    <property type="match status" value="1"/>
</dbReference>
<dbReference type="InterPro" id="IPR014782">
    <property type="entry name" value="Peptidase_M1_dom"/>
</dbReference>
<dbReference type="Gene3D" id="2.60.40.1910">
    <property type="match status" value="1"/>
</dbReference>
<evidence type="ECO:0000256" key="20">
    <source>
        <dbReference type="SAM" id="Phobius"/>
    </source>
</evidence>
<evidence type="ECO:0000256" key="15">
    <source>
        <dbReference type="ARBA" id="ARBA00023180"/>
    </source>
</evidence>
<evidence type="ECO:0000313" key="24">
    <source>
        <dbReference type="Proteomes" id="UP000515154"/>
    </source>
</evidence>
<dbReference type="GO" id="GO:0008270">
    <property type="term" value="F:zinc ion binding"/>
    <property type="evidence" value="ECO:0007669"/>
    <property type="project" value="InterPro"/>
</dbReference>
<evidence type="ECO:0000256" key="12">
    <source>
        <dbReference type="ARBA" id="ARBA00023049"/>
    </source>
</evidence>
<evidence type="ECO:0000256" key="2">
    <source>
        <dbReference type="ARBA" id="ARBA00004606"/>
    </source>
</evidence>
<dbReference type="SUPFAM" id="SSF63737">
    <property type="entry name" value="Leukotriene A4 hydrolase N-terminal domain"/>
    <property type="match status" value="1"/>
</dbReference>
<dbReference type="InterPro" id="IPR034016">
    <property type="entry name" value="M1_APN-typ"/>
</dbReference>
<gene>
    <name evidence="25 26 27" type="primary">LOC115209885</name>
</gene>
<keyword evidence="8" id="KW-0378">Hydrolase</keyword>
<evidence type="ECO:0000256" key="4">
    <source>
        <dbReference type="ARBA" id="ARBA00022475"/>
    </source>
</evidence>
<keyword evidence="7 17" id="KW-0479">Metal-binding</keyword>
<evidence type="ECO:0000256" key="17">
    <source>
        <dbReference type="PIRSR" id="PIRSR634016-3"/>
    </source>
</evidence>
<dbReference type="GO" id="GO:0005615">
    <property type="term" value="C:extracellular space"/>
    <property type="evidence" value="ECO:0007669"/>
    <property type="project" value="TreeGrafter"/>
</dbReference>
<feature type="binding site" evidence="17">
    <location>
        <position position="465"/>
    </location>
    <ligand>
        <name>Zn(2+)</name>
        <dbReference type="ChEBI" id="CHEBI:29105"/>
        <note>catalytic</note>
    </ligand>
</feature>
<dbReference type="InterPro" id="IPR001930">
    <property type="entry name" value="Peptidase_M1"/>
</dbReference>
<comment type="similarity">
    <text evidence="3">Belongs to the peptidase M1 family.</text>
</comment>
<keyword evidence="14" id="KW-1015">Disulfide bond</keyword>
<dbReference type="FunFam" id="1.25.50.20:FF:000001">
    <property type="entry name" value="Aminopeptidase"/>
    <property type="match status" value="1"/>
</dbReference>
<evidence type="ECO:0000259" key="21">
    <source>
        <dbReference type="Pfam" id="PF01433"/>
    </source>
</evidence>
<comment type="cofactor">
    <cofactor evidence="17">
        <name>Zn(2+)</name>
        <dbReference type="ChEBI" id="CHEBI:29105"/>
    </cofactor>
    <text evidence="17">Binds 1 zinc ion per subunit.</text>
</comment>
<dbReference type="RefSeq" id="XP_036357341.1">
    <property type="nucleotide sequence ID" value="XM_036501448.1"/>
</dbReference>
<evidence type="ECO:0000313" key="25">
    <source>
        <dbReference type="RefSeq" id="XP_029634328.1"/>
    </source>
</evidence>
<dbReference type="GO" id="GO:0005886">
    <property type="term" value="C:plasma membrane"/>
    <property type="evidence" value="ECO:0007669"/>
    <property type="project" value="UniProtKB-SubCell"/>
</dbReference>
<dbReference type="PRINTS" id="PR00756">
    <property type="entry name" value="ALADIPTASE"/>
</dbReference>
<evidence type="ECO:0000256" key="19">
    <source>
        <dbReference type="SAM" id="MobiDB-lite"/>
    </source>
</evidence>